<accession>A0ABR8WM84</accession>
<evidence type="ECO:0000313" key="1">
    <source>
        <dbReference type="EMBL" id="MBD8017796.1"/>
    </source>
</evidence>
<evidence type="ECO:0000313" key="2">
    <source>
        <dbReference type="Proteomes" id="UP000626242"/>
    </source>
</evidence>
<keyword evidence="2" id="KW-1185">Reference proteome</keyword>
<name>A0ABR8WM84_9FLAO</name>
<dbReference type="EMBL" id="JACSPS010000002">
    <property type="protein sequence ID" value="MBD8017796.1"/>
    <property type="molecule type" value="Genomic_DNA"/>
</dbReference>
<protein>
    <submittedName>
        <fullName evidence="1">Uncharacterized protein</fullName>
    </submittedName>
</protein>
<sequence length="108" mass="12725">MNAKYLLLRRSGHTYASDLFEIISKGPKVFSRQHLKELNYPASKSPKDHYLAIKIRKVPDPEFENVRWDFIRLEAYQKIQREEPNPYSKAGLPFTVSLTELMRTKTKL</sequence>
<dbReference type="Proteomes" id="UP000626242">
    <property type="component" value="Unassembled WGS sequence"/>
</dbReference>
<comment type="caution">
    <text evidence="1">The sequence shown here is derived from an EMBL/GenBank/DDBJ whole genome shotgun (WGS) entry which is preliminary data.</text>
</comment>
<reference evidence="1 2" key="1">
    <citation type="submission" date="2020-08" db="EMBL/GenBank/DDBJ databases">
        <title>A Genomic Blueprint of the Chicken Gut Microbiome.</title>
        <authorList>
            <person name="Gilroy R."/>
            <person name="Ravi A."/>
            <person name="Getino M."/>
            <person name="Pursley I."/>
            <person name="Horton D.L."/>
            <person name="Alikhan N.-F."/>
            <person name="Baker D."/>
            <person name="Gharbi K."/>
            <person name="Hall N."/>
            <person name="Watson M."/>
            <person name="Adriaenssens E.M."/>
            <person name="Foster-Nyarko E."/>
            <person name="Jarju S."/>
            <person name="Secka A."/>
            <person name="Antonio M."/>
            <person name="Oren A."/>
            <person name="Chaudhuri R."/>
            <person name="La Ragione R.M."/>
            <person name="Hildebrand F."/>
            <person name="Pallen M.J."/>
        </authorList>
    </citation>
    <scope>NUCLEOTIDE SEQUENCE [LARGE SCALE GENOMIC DNA]</scope>
    <source>
        <strain evidence="1 2">Sa1CVA4</strain>
    </source>
</reference>
<gene>
    <name evidence="1" type="ORF">H9628_04875</name>
</gene>
<dbReference type="RefSeq" id="WP_251833008.1">
    <property type="nucleotide sequence ID" value="NZ_JACSPS010000002.1"/>
</dbReference>
<proteinExistence type="predicted"/>
<organism evidence="1 2">
    <name type="scientific">Kaistella pullorum</name>
    <dbReference type="NCBI Taxonomy" id="2763074"/>
    <lineage>
        <taxon>Bacteria</taxon>
        <taxon>Pseudomonadati</taxon>
        <taxon>Bacteroidota</taxon>
        <taxon>Flavobacteriia</taxon>
        <taxon>Flavobacteriales</taxon>
        <taxon>Weeksellaceae</taxon>
        <taxon>Chryseobacterium group</taxon>
        <taxon>Kaistella</taxon>
    </lineage>
</organism>